<keyword evidence="3" id="KW-1185">Reference proteome</keyword>
<gene>
    <name evidence="2" type="ORF">GTP45_13565</name>
</gene>
<accession>A0A7X4KC61</accession>
<keyword evidence="1" id="KW-0732">Signal</keyword>
<evidence type="ECO:0000313" key="2">
    <source>
        <dbReference type="EMBL" id="MYM67855.1"/>
    </source>
</evidence>
<name>A0A7X4KC61_9BURK</name>
<evidence type="ECO:0000313" key="3">
    <source>
        <dbReference type="Proteomes" id="UP000450012"/>
    </source>
</evidence>
<dbReference type="Gene3D" id="3.40.190.10">
    <property type="entry name" value="Periplasmic binding protein-like II"/>
    <property type="match status" value="1"/>
</dbReference>
<feature type="chain" id="PRO_5030631646" evidence="1">
    <location>
        <begin position="29"/>
        <end position="148"/>
    </location>
</feature>
<comment type="caution">
    <text evidence="2">The sequence shown here is derived from an EMBL/GenBank/DDBJ whole genome shotgun (WGS) entry which is preliminary data.</text>
</comment>
<protein>
    <submittedName>
        <fullName evidence="2">Phosphate ABC transporter substrate-binding protein</fullName>
    </submittedName>
</protein>
<dbReference type="SUPFAM" id="SSF53850">
    <property type="entry name" value="Periplasmic binding protein-like II"/>
    <property type="match status" value="1"/>
</dbReference>
<feature type="signal peptide" evidence="1">
    <location>
        <begin position="1"/>
        <end position="28"/>
    </location>
</feature>
<evidence type="ECO:0000256" key="1">
    <source>
        <dbReference type="SAM" id="SignalP"/>
    </source>
</evidence>
<proteinExistence type="predicted"/>
<dbReference type="AlphaFoldDB" id="A0A7X4KC61"/>
<dbReference type="EMBL" id="WWCK01000004">
    <property type="protein sequence ID" value="MYM67855.1"/>
    <property type="molecule type" value="Genomic_DNA"/>
</dbReference>
<sequence length="148" mass="16035">MQQLFTILRWRLLLAGLLLWGAAAFASAADLVVVVSAKSAVTSLRAEQVAAIFMAQTGRFPSGEEAIAIDLPVGSPLRDEFYNRVAARTPALMKAYWTKMVFTGRGQPPRELPNSAAVRKMVADNPAMIAYIDRSALDASVKAIQVMP</sequence>
<reference evidence="2 3" key="1">
    <citation type="submission" date="2019-12" db="EMBL/GenBank/DDBJ databases">
        <title>Novel species isolated from a subtropical stream in China.</title>
        <authorList>
            <person name="Lu H."/>
        </authorList>
    </citation>
    <scope>NUCLEOTIDE SEQUENCE [LARGE SCALE GENOMIC DNA]</scope>
    <source>
        <strain evidence="2 3">FT55W</strain>
    </source>
</reference>
<dbReference type="Proteomes" id="UP000450012">
    <property type="component" value="Unassembled WGS sequence"/>
</dbReference>
<organism evidence="2 3">
    <name type="scientific">Duganella rivi</name>
    <dbReference type="NCBI Taxonomy" id="2666083"/>
    <lineage>
        <taxon>Bacteria</taxon>
        <taxon>Pseudomonadati</taxon>
        <taxon>Pseudomonadota</taxon>
        <taxon>Betaproteobacteria</taxon>
        <taxon>Burkholderiales</taxon>
        <taxon>Oxalobacteraceae</taxon>
        <taxon>Telluria group</taxon>
        <taxon>Duganella</taxon>
    </lineage>
</organism>